<organism evidence="1 2">
    <name type="scientific">Setaria italica</name>
    <name type="common">Foxtail millet</name>
    <name type="synonym">Panicum italicum</name>
    <dbReference type="NCBI Taxonomy" id="4555"/>
    <lineage>
        <taxon>Eukaryota</taxon>
        <taxon>Viridiplantae</taxon>
        <taxon>Streptophyta</taxon>
        <taxon>Embryophyta</taxon>
        <taxon>Tracheophyta</taxon>
        <taxon>Spermatophyta</taxon>
        <taxon>Magnoliopsida</taxon>
        <taxon>Liliopsida</taxon>
        <taxon>Poales</taxon>
        <taxon>Poaceae</taxon>
        <taxon>PACMAD clade</taxon>
        <taxon>Panicoideae</taxon>
        <taxon>Panicodae</taxon>
        <taxon>Paniceae</taxon>
        <taxon>Cenchrinae</taxon>
        <taxon>Setaria</taxon>
    </lineage>
</organism>
<dbReference type="InParanoid" id="K4AHJ1"/>
<name>K4AHJ1_SETIT</name>
<dbReference type="HOGENOM" id="CLU_2659222_0_0_1"/>
<dbReference type="EMBL" id="AGNK02005555">
    <property type="status" value="NOT_ANNOTATED_CDS"/>
    <property type="molecule type" value="Genomic_DNA"/>
</dbReference>
<protein>
    <submittedName>
        <fullName evidence="1">Uncharacterized protein</fullName>
    </submittedName>
</protein>
<dbReference type="EnsemblPlants" id="KQK88638">
    <property type="protein sequence ID" value="KQK88638"/>
    <property type="gene ID" value="SETIT_038348mg"/>
</dbReference>
<accession>K4AHJ1</accession>
<proteinExistence type="predicted"/>
<keyword evidence="2" id="KW-1185">Reference proteome</keyword>
<evidence type="ECO:0000313" key="1">
    <source>
        <dbReference type="EnsemblPlants" id="KQK88638"/>
    </source>
</evidence>
<reference evidence="1" key="2">
    <citation type="submission" date="2018-08" db="UniProtKB">
        <authorList>
            <consortium name="EnsemblPlants"/>
        </authorList>
    </citation>
    <scope>IDENTIFICATION</scope>
    <source>
        <strain evidence="1">Yugu1</strain>
    </source>
</reference>
<dbReference type="AlphaFoldDB" id="K4AHJ1"/>
<evidence type="ECO:0000313" key="2">
    <source>
        <dbReference type="Proteomes" id="UP000004995"/>
    </source>
</evidence>
<reference evidence="2" key="1">
    <citation type="journal article" date="2012" name="Nat. Biotechnol.">
        <title>Reference genome sequence of the model plant Setaria.</title>
        <authorList>
            <person name="Bennetzen J.L."/>
            <person name="Schmutz J."/>
            <person name="Wang H."/>
            <person name="Percifield R."/>
            <person name="Hawkins J."/>
            <person name="Pontaroli A.C."/>
            <person name="Estep M."/>
            <person name="Feng L."/>
            <person name="Vaughn J.N."/>
            <person name="Grimwood J."/>
            <person name="Jenkins J."/>
            <person name="Barry K."/>
            <person name="Lindquist E."/>
            <person name="Hellsten U."/>
            <person name="Deshpande S."/>
            <person name="Wang X."/>
            <person name="Wu X."/>
            <person name="Mitros T."/>
            <person name="Triplett J."/>
            <person name="Yang X."/>
            <person name="Ye C.Y."/>
            <person name="Mauro-Herrera M."/>
            <person name="Wang L."/>
            <person name="Li P."/>
            <person name="Sharma M."/>
            <person name="Sharma R."/>
            <person name="Ronald P.C."/>
            <person name="Panaud O."/>
            <person name="Kellogg E.A."/>
            <person name="Brutnell T.P."/>
            <person name="Doust A.N."/>
            <person name="Tuskan G.A."/>
            <person name="Rokhsar D."/>
            <person name="Devos K.M."/>
        </authorList>
    </citation>
    <scope>NUCLEOTIDE SEQUENCE [LARGE SCALE GENOMIC DNA]</scope>
    <source>
        <strain evidence="2">cv. Yugu1</strain>
    </source>
</reference>
<dbReference type="Gramene" id="KQK88638">
    <property type="protein sequence ID" value="KQK88638"/>
    <property type="gene ID" value="SETIT_038348mg"/>
</dbReference>
<sequence length="76" mass="8943">MVMTILNMPHEHPYSKSLKISSEMPTRLIKCMSPKEKVAKERFKDCLLLKDPTQHKVTVHAYLVKIIIFHKKQIKL</sequence>
<dbReference type="Proteomes" id="UP000004995">
    <property type="component" value="Unassembled WGS sequence"/>
</dbReference>